<feature type="compositionally biased region" description="Acidic residues" evidence="2">
    <location>
        <begin position="52"/>
        <end position="73"/>
    </location>
</feature>
<gene>
    <name evidence="3" type="ORF">DYB30_013356</name>
    <name evidence="4" type="ORF">DYB34_011603</name>
    <name evidence="5" type="ORF">DYB38_008122</name>
</gene>
<accession>A0A397CFM1</accession>
<reference evidence="6 7" key="1">
    <citation type="submission" date="2018-08" db="EMBL/GenBank/DDBJ databases">
        <title>Aphanomyces genome sequencing and annotation.</title>
        <authorList>
            <person name="Minardi D."/>
            <person name="Oidtmann B."/>
            <person name="Van Der Giezen M."/>
            <person name="Studholme D.J."/>
        </authorList>
    </citation>
    <scope>NUCLEOTIDE SEQUENCE [LARGE SCALE GENOMIC DNA]</scope>
    <source>
        <strain evidence="3 7">D2</strain>
        <strain evidence="5 6">SA</strain>
        <strain evidence="4 8">Si</strain>
    </source>
</reference>
<feature type="coiled-coil region" evidence="1">
    <location>
        <begin position="167"/>
        <end position="256"/>
    </location>
</feature>
<dbReference type="VEuPathDB" id="FungiDB:H257_07139"/>
<feature type="region of interest" description="Disordered" evidence="2">
    <location>
        <begin position="31"/>
        <end position="73"/>
    </location>
</feature>
<evidence type="ECO:0000313" key="5">
    <source>
        <dbReference type="EMBL" id="RHY70070.1"/>
    </source>
</evidence>
<dbReference type="EMBL" id="QUTB01007804">
    <property type="protein sequence ID" value="RHY44541.1"/>
    <property type="molecule type" value="Genomic_DNA"/>
</dbReference>
<evidence type="ECO:0000313" key="8">
    <source>
        <dbReference type="Proteomes" id="UP000283543"/>
    </source>
</evidence>
<dbReference type="Proteomes" id="UP000283543">
    <property type="component" value="Unassembled WGS sequence"/>
</dbReference>
<keyword evidence="1" id="KW-0175">Coiled coil</keyword>
<evidence type="ECO:0000256" key="2">
    <source>
        <dbReference type="SAM" id="MobiDB-lite"/>
    </source>
</evidence>
<evidence type="ECO:0000313" key="3">
    <source>
        <dbReference type="EMBL" id="RHY41691.1"/>
    </source>
</evidence>
<evidence type="ECO:0000313" key="7">
    <source>
        <dbReference type="Proteomes" id="UP000266643"/>
    </source>
</evidence>
<dbReference type="Proteomes" id="UP000266643">
    <property type="component" value="Unassembled WGS sequence"/>
</dbReference>
<proteinExistence type="predicted"/>
<evidence type="ECO:0000313" key="4">
    <source>
        <dbReference type="EMBL" id="RHY44541.1"/>
    </source>
</evidence>
<evidence type="ECO:0000256" key="1">
    <source>
        <dbReference type="SAM" id="Coils"/>
    </source>
</evidence>
<organism evidence="3 7">
    <name type="scientific">Aphanomyces astaci</name>
    <name type="common">Crayfish plague agent</name>
    <dbReference type="NCBI Taxonomy" id="112090"/>
    <lineage>
        <taxon>Eukaryota</taxon>
        <taxon>Sar</taxon>
        <taxon>Stramenopiles</taxon>
        <taxon>Oomycota</taxon>
        <taxon>Saprolegniomycetes</taxon>
        <taxon>Saprolegniales</taxon>
        <taxon>Verrucalvaceae</taxon>
        <taxon>Aphanomyces</taxon>
    </lineage>
</organism>
<sequence length="276" mass="32368">MNVDLGVCFVFFYGQSSNKSDVVIDNQPVGSGDHLTANDGDKLDASRGNALNEDEDDANEIDSEDEGDPDALDLDDLERSLTPLQVSDTSLQRMSRSESAEIFSKKYVERHQVKSDMLLDEKTKRLNKERRRQLHIQKWQCKTTKSPFKVNLVADNERLDEENRVRMLEQARRVRELERKTKQVKNDIILKALQETSDLDALRREKRVIIEEEKRLKALLDLEKTNSHRKMDMLAAQNAEKRRKQEKIEYRMKQRKDQLHDRDERYKDLLKSKLAL</sequence>
<dbReference type="EMBL" id="QUTC01003424">
    <property type="protein sequence ID" value="RHY70070.1"/>
    <property type="molecule type" value="Genomic_DNA"/>
</dbReference>
<dbReference type="Proteomes" id="UP000265716">
    <property type="component" value="Unassembled WGS sequence"/>
</dbReference>
<protein>
    <submittedName>
        <fullName evidence="3">Uncharacterized protein</fullName>
    </submittedName>
</protein>
<comment type="caution">
    <text evidence="3">The sequence shown here is derived from an EMBL/GenBank/DDBJ whole genome shotgun (WGS) entry which is preliminary data.</text>
</comment>
<evidence type="ECO:0000313" key="6">
    <source>
        <dbReference type="Proteomes" id="UP000265716"/>
    </source>
</evidence>
<dbReference type="EMBL" id="QUTD01009938">
    <property type="protein sequence ID" value="RHY41691.1"/>
    <property type="molecule type" value="Genomic_DNA"/>
</dbReference>
<name>A0A397CFM1_APHAT</name>
<dbReference type="AlphaFoldDB" id="A0A397CFM1"/>